<reference evidence="2" key="1">
    <citation type="submission" date="2017-06" db="EMBL/GenBank/DDBJ databases">
        <authorList>
            <person name="Assis F.L."/>
            <person name="Abrahao J.S."/>
            <person name="Silva L."/>
            <person name="Khalil J.B."/>
            <person name="Rodrigues R."/>
            <person name="Silva L.S."/>
            <person name="Boratto P."/>
            <person name="Andrade M."/>
            <person name="Kroon E.G."/>
            <person name="Ribeiro B."/>
            <person name="Bergier I."/>
            <person name="Seligmann H."/>
            <person name="Ghigo E."/>
            <person name="Colson P."/>
            <person name="Levasseur A."/>
            <person name="Raoult D."/>
            <person name="Scola B.L."/>
        </authorList>
    </citation>
    <scope>NUCLEOTIDE SEQUENCE</scope>
    <source>
        <strain evidence="2">Deep ocean</strain>
    </source>
</reference>
<protein>
    <submittedName>
        <fullName evidence="2">Putative ORFan</fullName>
    </submittedName>
</protein>
<proteinExistence type="predicted"/>
<dbReference type="RefSeq" id="YP_010781151.1">
    <property type="nucleotide sequence ID" value="NC_075038.1"/>
</dbReference>
<keyword evidence="1" id="KW-0472">Membrane</keyword>
<evidence type="ECO:0000313" key="2">
    <source>
        <dbReference type="EMBL" id="QKU34515.1"/>
    </source>
</evidence>
<sequence length="137" mass="16499">MFLLIVIILLYYFYGWSYSKGAAEYARANNNGSSESEDCWQSVCDEYEELKYAVHTLNYWEIFMEFFDVLHASIKFVLVSFFPRIFYFHWLSWAIIFPFVLPASIKLGARYNKYKCIRNHARKNRNHKCLINKHRVL</sequence>
<organism evidence="2">
    <name type="scientific">Tupanvirus deep ocean</name>
    <dbReference type="NCBI Taxonomy" id="2126984"/>
    <lineage>
        <taxon>Viruses</taxon>
        <taxon>Varidnaviria</taxon>
        <taxon>Bamfordvirae</taxon>
        <taxon>Nucleocytoviricota</taxon>
        <taxon>Megaviricetes</taxon>
        <taxon>Imitervirales</taxon>
        <taxon>Mimiviridae</taxon>
        <taxon>Megamimivirinae</taxon>
        <taxon>Tupanvirus</taxon>
        <taxon>Tupanvirus altamarinense</taxon>
    </lineage>
</organism>
<reference evidence="2" key="2">
    <citation type="journal article" date="2018" name="Nat. Commun.">
        <title>Tailed giant Tupanvirus possesses the most complete translational apparatus of the known virosphere.</title>
        <authorList>
            <person name="Abrahao J."/>
            <person name="Silva L."/>
            <person name="Silva L.S."/>
            <person name="Khalil J.Y.B."/>
            <person name="Rodrigues R."/>
            <person name="Arantes T."/>
            <person name="Assis F."/>
            <person name="Boratto P."/>
            <person name="Andrade M."/>
            <person name="Kroon E.G."/>
            <person name="Ribeiro B."/>
            <person name="Bergier I."/>
            <person name="Seligmann H."/>
            <person name="Ghigo E."/>
            <person name="Colson P."/>
            <person name="Levasseur A."/>
            <person name="Kroemer G."/>
            <person name="Raoult D."/>
            <person name="La Scola B."/>
        </authorList>
    </citation>
    <scope>NUCLEOTIDE SEQUENCE [LARGE SCALE GENOMIC DNA]</scope>
    <source>
        <strain evidence="2">Deep ocean</strain>
    </source>
</reference>
<keyword evidence="1" id="KW-1133">Transmembrane helix</keyword>
<keyword evidence="1" id="KW-0812">Transmembrane</keyword>
<dbReference type="GeneID" id="80517842"/>
<name>A0A6N1NHK3_9VIRU</name>
<evidence type="ECO:0000256" key="1">
    <source>
        <dbReference type="SAM" id="Phobius"/>
    </source>
</evidence>
<accession>A0A6N1NHK3</accession>
<dbReference type="EMBL" id="MF405918">
    <property type="protein sequence ID" value="QKU34515.1"/>
    <property type="molecule type" value="Genomic_DNA"/>
</dbReference>
<feature type="transmembrane region" description="Helical" evidence="1">
    <location>
        <begin position="85"/>
        <end position="105"/>
    </location>
</feature>
<dbReference type="KEGG" id="vg:80517842"/>